<dbReference type="AlphaFoldDB" id="A0A517PQ00"/>
<evidence type="ECO:0000256" key="2">
    <source>
        <dbReference type="ARBA" id="ARBA00022723"/>
    </source>
</evidence>
<dbReference type="PROSITE" id="PS00523">
    <property type="entry name" value="SULFATASE_1"/>
    <property type="match status" value="1"/>
</dbReference>
<keyword evidence="2" id="KW-0479">Metal-binding</keyword>
<evidence type="ECO:0000256" key="6">
    <source>
        <dbReference type="SAM" id="SignalP"/>
    </source>
</evidence>
<sequence length="914" mass="103012" precursor="true">MRLSGITCLILVQLFVSAVSAETPRPDMVIFLSDDHTWRDSSVYGSPDIKTPNMDRLAARGMTFNNAFVASPSCAPSRAALLTGLYPANNGAEPNHSRPRPEIKKLPAYLQELGYEVVSFGKVGHYKQTPEYGFDIARHFRYHEDVAIHKAIEWLQQRDSNRPLCLFVGTNWPHVPWPEEIGDIDPAALQVPPHHVDTPVTREWRAKYMAAIQTMDRELGQVYDVARQKLGEDVFFLHTSDHGAQWPFGKWNLYDEGIRTPLIVSWPGQIKPGVRTDAMASWIDILPTLIDVAGGTPPDSIDGRSLLPVLKGETSKHREVIFTTHSGDGDNNVYPMRAARTLDGWKYIRNLHPEFRFTSHVTNARAKNGYWDSWVQKAITNPQARQKVRRYLERPDEELYQVNTDPYEQQNRVNEPEQAERLRMLRQQVDDWLAETGDQKNVYGRPQRIAAQEKPNVIMVFIDDMGWSDLSCFQGTAVKTENIDRLADEGIRFTNFYVNSPICSPSRVALTTGQYPQRWRINSYLAQRKKNRERGLAQWLDPKAPVLARELKHAGYATGHFGKWHMGGQRDVGEAPLITRYGFDQSLTNFEGLGPRVLPLKDAYDGKPPQKHDLGSANLGHGPIRWEDRSVVTAAFVKDALNFIDQAEATGQPFYLNLWPDDVHSPFFPPEVMRDATDGSKRALYYAVLKAMDQQLGALFDRIRNDAKLKNNTLILIASDNGPETGAGLANPLRGAKTWLYEGGVRSPLIVWGPSLINPKAAGTTNNTSVLSALDLNRSLYSLTGTELPQRVQLDGEDLADTLLGKAKQSRQAPLFWRRPPDRPGTREEPNPDLAARAGKWKFYMNYDQTGIQLYDLEQDVSETRNQAAQHPDLVKRLQQAVIEWNSGLPADAGDPNWRPKKKPAKTGKAKAAN</sequence>
<accession>A0A517PQ00</accession>
<feature type="region of interest" description="Disordered" evidence="5">
    <location>
        <begin position="810"/>
        <end position="833"/>
    </location>
</feature>
<dbReference type="EC" id="3.1.6.1" evidence="8"/>
<dbReference type="SUPFAM" id="SSF53649">
    <property type="entry name" value="Alkaline phosphatase-like"/>
    <property type="match status" value="2"/>
</dbReference>
<dbReference type="GO" id="GO:0046872">
    <property type="term" value="F:metal ion binding"/>
    <property type="evidence" value="ECO:0007669"/>
    <property type="project" value="UniProtKB-KW"/>
</dbReference>
<feature type="region of interest" description="Disordered" evidence="5">
    <location>
        <begin position="888"/>
        <end position="914"/>
    </location>
</feature>
<keyword evidence="9" id="KW-1185">Reference proteome</keyword>
<dbReference type="Gene3D" id="3.30.1120.10">
    <property type="match status" value="1"/>
</dbReference>
<reference evidence="8 9" key="1">
    <citation type="submission" date="2019-02" db="EMBL/GenBank/DDBJ databases">
        <title>Deep-cultivation of Planctomycetes and their phenomic and genomic characterization uncovers novel biology.</title>
        <authorList>
            <person name="Wiegand S."/>
            <person name="Jogler M."/>
            <person name="Boedeker C."/>
            <person name="Pinto D."/>
            <person name="Vollmers J."/>
            <person name="Rivas-Marin E."/>
            <person name="Kohn T."/>
            <person name="Peeters S.H."/>
            <person name="Heuer A."/>
            <person name="Rast P."/>
            <person name="Oberbeckmann S."/>
            <person name="Bunk B."/>
            <person name="Jeske O."/>
            <person name="Meyerdierks A."/>
            <person name="Storesund J.E."/>
            <person name="Kallscheuer N."/>
            <person name="Luecker S."/>
            <person name="Lage O.M."/>
            <person name="Pohl T."/>
            <person name="Merkel B.J."/>
            <person name="Hornburger P."/>
            <person name="Mueller R.-W."/>
            <person name="Bruemmer F."/>
            <person name="Labrenz M."/>
            <person name="Spormann A.M."/>
            <person name="Op den Camp H."/>
            <person name="Overmann J."/>
            <person name="Amann R."/>
            <person name="Jetten M.S.M."/>
            <person name="Mascher T."/>
            <person name="Medema M.H."/>
            <person name="Devos D.P."/>
            <person name="Kaster A.-K."/>
            <person name="Ovreas L."/>
            <person name="Rohde M."/>
            <person name="Galperin M.Y."/>
            <person name="Jogler C."/>
        </authorList>
    </citation>
    <scope>NUCLEOTIDE SEQUENCE [LARGE SCALE GENOMIC DNA]</scope>
    <source>
        <strain evidence="8 9">HG66A1</strain>
    </source>
</reference>
<evidence type="ECO:0000256" key="5">
    <source>
        <dbReference type="SAM" id="MobiDB-lite"/>
    </source>
</evidence>
<dbReference type="OrthoDB" id="9783154at2"/>
<keyword evidence="6" id="KW-0732">Signal</keyword>
<dbReference type="Pfam" id="PF00884">
    <property type="entry name" value="Sulfatase"/>
    <property type="match status" value="2"/>
</dbReference>
<evidence type="ECO:0000313" key="8">
    <source>
        <dbReference type="EMBL" id="QDT21447.1"/>
    </source>
</evidence>
<dbReference type="InterPro" id="IPR017850">
    <property type="entry name" value="Alkaline_phosphatase_core_sf"/>
</dbReference>
<evidence type="ECO:0000256" key="4">
    <source>
        <dbReference type="ARBA" id="ARBA00022837"/>
    </source>
</evidence>
<dbReference type="Gene3D" id="3.40.720.10">
    <property type="entry name" value="Alkaline Phosphatase, subunit A"/>
    <property type="match status" value="2"/>
</dbReference>
<dbReference type="PANTHER" id="PTHR42693:SF33">
    <property type="entry name" value="ARYLSULFATASE"/>
    <property type="match status" value="1"/>
</dbReference>
<gene>
    <name evidence="8" type="ORF">HG66A1_32480</name>
</gene>
<feature type="chain" id="PRO_5022156373" evidence="6">
    <location>
        <begin position="22"/>
        <end position="914"/>
    </location>
</feature>
<evidence type="ECO:0000259" key="7">
    <source>
        <dbReference type="Pfam" id="PF00884"/>
    </source>
</evidence>
<organism evidence="8 9">
    <name type="scientific">Gimesia chilikensis</name>
    <dbReference type="NCBI Taxonomy" id="2605989"/>
    <lineage>
        <taxon>Bacteria</taxon>
        <taxon>Pseudomonadati</taxon>
        <taxon>Planctomycetota</taxon>
        <taxon>Planctomycetia</taxon>
        <taxon>Planctomycetales</taxon>
        <taxon>Planctomycetaceae</taxon>
        <taxon>Gimesia</taxon>
    </lineage>
</organism>
<feature type="domain" description="Sulfatase N-terminal" evidence="7">
    <location>
        <begin position="26"/>
        <end position="294"/>
    </location>
</feature>
<feature type="compositionally biased region" description="Basic and acidic residues" evidence="5">
    <location>
        <begin position="819"/>
        <end position="830"/>
    </location>
</feature>
<dbReference type="EMBL" id="CP036266">
    <property type="protein sequence ID" value="QDT21447.1"/>
    <property type="molecule type" value="Genomic_DNA"/>
</dbReference>
<feature type="signal peptide" evidence="6">
    <location>
        <begin position="1"/>
        <end position="21"/>
    </location>
</feature>
<dbReference type="CDD" id="cd16027">
    <property type="entry name" value="SGSH"/>
    <property type="match status" value="1"/>
</dbReference>
<dbReference type="PANTHER" id="PTHR42693">
    <property type="entry name" value="ARYLSULFATASE FAMILY MEMBER"/>
    <property type="match status" value="1"/>
</dbReference>
<keyword evidence="4" id="KW-0106">Calcium</keyword>
<evidence type="ECO:0000313" key="9">
    <source>
        <dbReference type="Proteomes" id="UP000320421"/>
    </source>
</evidence>
<feature type="domain" description="Sulfatase N-terminal" evidence="7">
    <location>
        <begin position="455"/>
        <end position="785"/>
    </location>
</feature>
<evidence type="ECO:0000256" key="3">
    <source>
        <dbReference type="ARBA" id="ARBA00022801"/>
    </source>
</evidence>
<feature type="compositionally biased region" description="Basic residues" evidence="5">
    <location>
        <begin position="899"/>
        <end position="914"/>
    </location>
</feature>
<proteinExistence type="inferred from homology"/>
<evidence type="ECO:0000256" key="1">
    <source>
        <dbReference type="ARBA" id="ARBA00008779"/>
    </source>
</evidence>
<dbReference type="GO" id="GO:0004065">
    <property type="term" value="F:arylsulfatase activity"/>
    <property type="evidence" value="ECO:0007669"/>
    <property type="project" value="UniProtKB-EC"/>
</dbReference>
<protein>
    <submittedName>
        <fullName evidence="8">Arylsulfatase</fullName>
        <ecNumber evidence="8">3.1.6.1</ecNumber>
    </submittedName>
</protein>
<dbReference type="InterPro" id="IPR050738">
    <property type="entry name" value="Sulfatase"/>
</dbReference>
<dbReference type="Proteomes" id="UP000320421">
    <property type="component" value="Chromosome"/>
</dbReference>
<dbReference type="InterPro" id="IPR000917">
    <property type="entry name" value="Sulfatase_N"/>
</dbReference>
<keyword evidence="3 8" id="KW-0378">Hydrolase</keyword>
<name>A0A517PQ00_9PLAN</name>
<dbReference type="RefSeq" id="WP_145185785.1">
    <property type="nucleotide sequence ID" value="NZ_CP036266.1"/>
</dbReference>
<comment type="similarity">
    <text evidence="1">Belongs to the sulfatase family.</text>
</comment>
<dbReference type="InterPro" id="IPR024607">
    <property type="entry name" value="Sulfatase_CS"/>
</dbReference>